<dbReference type="PROSITE" id="PS51725">
    <property type="entry name" value="ABM"/>
    <property type="match status" value="1"/>
</dbReference>
<protein>
    <submittedName>
        <fullName evidence="3">Unannotated protein</fullName>
    </submittedName>
</protein>
<dbReference type="InterPro" id="IPR011008">
    <property type="entry name" value="Dimeric_a/b-barrel"/>
</dbReference>
<reference evidence="3" key="1">
    <citation type="submission" date="2020-05" db="EMBL/GenBank/DDBJ databases">
        <authorList>
            <person name="Chiriac C."/>
            <person name="Salcher M."/>
            <person name="Ghai R."/>
            <person name="Kavagutti S V."/>
        </authorList>
    </citation>
    <scope>NUCLEOTIDE SEQUENCE</scope>
</reference>
<dbReference type="Gene3D" id="3.30.70.100">
    <property type="match status" value="1"/>
</dbReference>
<sequence>MIVEHGVLDVRPGQEEAYEAALAEALPFISSSPGFHSLRIVRGIESPSRYVLFVEWESVEAHTKGFRESPAYERWRELTHPFYEPAPQVEHFNLVASE</sequence>
<dbReference type="InterPro" id="IPR007138">
    <property type="entry name" value="ABM_dom"/>
</dbReference>
<dbReference type="EMBL" id="CAFABE010000135">
    <property type="protein sequence ID" value="CAB4834634.1"/>
    <property type="molecule type" value="Genomic_DNA"/>
</dbReference>
<name>A0A6J7EEV8_9ZZZZ</name>
<feature type="domain" description="ABM" evidence="1">
    <location>
        <begin position="2"/>
        <end position="92"/>
    </location>
</feature>
<evidence type="ECO:0000313" key="3">
    <source>
        <dbReference type="EMBL" id="CAB4881837.1"/>
    </source>
</evidence>
<dbReference type="Pfam" id="PF03992">
    <property type="entry name" value="ABM"/>
    <property type="match status" value="1"/>
</dbReference>
<accession>A0A6J7EEV8</accession>
<dbReference type="EMBL" id="CAFBPM010000002">
    <property type="protein sequence ID" value="CAB5010629.1"/>
    <property type="molecule type" value="Genomic_DNA"/>
</dbReference>
<dbReference type="SUPFAM" id="SSF54909">
    <property type="entry name" value="Dimeric alpha+beta barrel"/>
    <property type="match status" value="1"/>
</dbReference>
<evidence type="ECO:0000313" key="4">
    <source>
        <dbReference type="EMBL" id="CAB5010629.1"/>
    </source>
</evidence>
<proteinExistence type="predicted"/>
<dbReference type="AlphaFoldDB" id="A0A6J7EEV8"/>
<gene>
    <name evidence="2" type="ORF">UFOPK3164_01711</name>
    <name evidence="3" type="ORF">UFOPK3427_01563</name>
    <name evidence="4" type="ORF">UFOPK4112_00289</name>
</gene>
<dbReference type="EMBL" id="CAFBLT010000002">
    <property type="protein sequence ID" value="CAB4881837.1"/>
    <property type="molecule type" value="Genomic_DNA"/>
</dbReference>
<evidence type="ECO:0000259" key="1">
    <source>
        <dbReference type="PROSITE" id="PS51725"/>
    </source>
</evidence>
<organism evidence="3">
    <name type="scientific">freshwater metagenome</name>
    <dbReference type="NCBI Taxonomy" id="449393"/>
    <lineage>
        <taxon>unclassified sequences</taxon>
        <taxon>metagenomes</taxon>
        <taxon>ecological metagenomes</taxon>
    </lineage>
</organism>
<evidence type="ECO:0000313" key="2">
    <source>
        <dbReference type="EMBL" id="CAB4834634.1"/>
    </source>
</evidence>